<reference evidence="2" key="1">
    <citation type="submission" date="2020-04" db="EMBL/GenBank/DDBJ databases">
        <authorList>
            <person name="Alioto T."/>
            <person name="Alioto T."/>
            <person name="Gomez Garrido J."/>
        </authorList>
    </citation>
    <scope>NUCLEOTIDE SEQUENCE</scope>
    <source>
        <strain evidence="2">A484AB</strain>
    </source>
</reference>
<feature type="region of interest" description="Disordered" evidence="1">
    <location>
        <begin position="20"/>
        <end position="55"/>
    </location>
</feature>
<gene>
    <name evidence="2" type="ORF">PACLA_8A044188</name>
</gene>
<dbReference type="Proteomes" id="UP001152795">
    <property type="component" value="Unassembled WGS sequence"/>
</dbReference>
<evidence type="ECO:0000313" key="3">
    <source>
        <dbReference type="Proteomes" id="UP001152795"/>
    </source>
</evidence>
<protein>
    <submittedName>
        <fullName evidence="2">Uncharacterized protein</fullName>
    </submittedName>
</protein>
<evidence type="ECO:0000313" key="2">
    <source>
        <dbReference type="EMBL" id="CAB4026806.1"/>
    </source>
</evidence>
<comment type="caution">
    <text evidence="2">The sequence shown here is derived from an EMBL/GenBank/DDBJ whole genome shotgun (WGS) entry which is preliminary data.</text>
</comment>
<dbReference type="EMBL" id="CACRXK020014415">
    <property type="protein sequence ID" value="CAB4026806.1"/>
    <property type="molecule type" value="Genomic_DNA"/>
</dbReference>
<proteinExistence type="predicted"/>
<dbReference type="OrthoDB" id="8955728at2759"/>
<sequence length="207" mass="23497">MEKTNIQLVEVNQNTLTRWYNKRSKEQETAVLEQGLPPMDDTPSEEPLPPPVPLTPSLLPAPINHTPHQFTFPGNTAGESAVRPQRPTIPPQPAFQPAMMPPLSQPSPFLFILPSKPHPSTSSSSPSVKVPYSTQSYRKKKLNEEQTAAVPTKRYKERLGPAVCSKCGKHRTDAHKQYFGNWYCPEMPQSYETWRQRFGDKYKKKKS</sequence>
<dbReference type="AlphaFoldDB" id="A0A7D9L4E5"/>
<accession>A0A7D9L4E5</accession>
<feature type="region of interest" description="Disordered" evidence="1">
    <location>
        <begin position="116"/>
        <end position="151"/>
    </location>
</feature>
<organism evidence="2 3">
    <name type="scientific">Paramuricea clavata</name>
    <name type="common">Red gorgonian</name>
    <name type="synonym">Violescent sea-whip</name>
    <dbReference type="NCBI Taxonomy" id="317549"/>
    <lineage>
        <taxon>Eukaryota</taxon>
        <taxon>Metazoa</taxon>
        <taxon>Cnidaria</taxon>
        <taxon>Anthozoa</taxon>
        <taxon>Octocorallia</taxon>
        <taxon>Malacalcyonacea</taxon>
        <taxon>Plexauridae</taxon>
        <taxon>Paramuricea</taxon>
    </lineage>
</organism>
<feature type="compositionally biased region" description="Low complexity" evidence="1">
    <location>
        <begin position="116"/>
        <end position="134"/>
    </location>
</feature>
<name>A0A7D9L4E5_PARCT</name>
<keyword evidence="3" id="KW-1185">Reference proteome</keyword>
<evidence type="ECO:0000256" key="1">
    <source>
        <dbReference type="SAM" id="MobiDB-lite"/>
    </source>
</evidence>